<proteinExistence type="inferred from homology"/>
<evidence type="ECO:0000313" key="13">
    <source>
        <dbReference type="Proteomes" id="UP000242881"/>
    </source>
</evidence>
<dbReference type="EC" id="4.2.1.33" evidence="6"/>
<comment type="caution">
    <text evidence="12">The sequence shown here is derived from an EMBL/GenBank/DDBJ whole genome shotgun (WGS) entry which is preliminary data.</text>
</comment>
<comment type="subunit">
    <text evidence="5">Heterodimer of LeuC and LeuD.</text>
</comment>
<comment type="catalytic activity">
    <reaction evidence="1">
        <text>(2R,3S)-3-isopropylmalate = (2S)-2-isopropylmalate</text>
        <dbReference type="Rhea" id="RHEA:32287"/>
        <dbReference type="ChEBI" id="CHEBI:1178"/>
        <dbReference type="ChEBI" id="CHEBI:35121"/>
        <dbReference type="EC" id="4.2.1.33"/>
    </reaction>
</comment>
<reference evidence="12 13" key="1">
    <citation type="submission" date="2018-01" db="EMBL/GenBank/DDBJ databases">
        <title>Metagenomic assembled genomes from two thermal pools in the Uzon Caldera, Kamchatka, Russia.</title>
        <authorList>
            <person name="Wilkins L."/>
            <person name="Ettinger C."/>
        </authorList>
    </citation>
    <scope>NUCLEOTIDE SEQUENCE [LARGE SCALE GENOMIC DNA]</scope>
    <source>
        <strain evidence="12">ZAV-05</strain>
    </source>
</reference>
<dbReference type="SUPFAM" id="SSF52016">
    <property type="entry name" value="LeuD/IlvD-like"/>
    <property type="match status" value="1"/>
</dbReference>
<dbReference type="PANTHER" id="PTHR43345">
    <property type="entry name" value="3-ISOPROPYLMALATE DEHYDRATASE SMALL SUBUNIT 2-RELATED-RELATED"/>
    <property type="match status" value="1"/>
</dbReference>
<dbReference type="NCBIfam" id="NF002458">
    <property type="entry name" value="PRK01641.1"/>
    <property type="match status" value="1"/>
</dbReference>
<evidence type="ECO:0000256" key="10">
    <source>
        <dbReference type="ARBA" id="ARBA00023304"/>
    </source>
</evidence>
<dbReference type="GO" id="GO:0003861">
    <property type="term" value="F:3-isopropylmalate dehydratase activity"/>
    <property type="evidence" value="ECO:0007669"/>
    <property type="project" value="UniProtKB-EC"/>
</dbReference>
<evidence type="ECO:0000256" key="5">
    <source>
        <dbReference type="ARBA" id="ARBA00011271"/>
    </source>
</evidence>
<evidence type="ECO:0000313" key="12">
    <source>
        <dbReference type="EMBL" id="PMP71533.1"/>
    </source>
</evidence>
<comment type="function">
    <text evidence="2">Catalyzes the isomerization between 2-isopropylmalate and 3-isopropylmalate, via the formation of 2-isopropylmaleate.</text>
</comment>
<dbReference type="InterPro" id="IPR050075">
    <property type="entry name" value="LeuD"/>
</dbReference>
<evidence type="ECO:0000256" key="8">
    <source>
        <dbReference type="ARBA" id="ARBA00022605"/>
    </source>
</evidence>
<keyword evidence="7" id="KW-0432">Leucine biosynthesis</keyword>
<evidence type="ECO:0000256" key="6">
    <source>
        <dbReference type="ARBA" id="ARBA00011998"/>
    </source>
</evidence>
<dbReference type="InterPro" id="IPR004431">
    <property type="entry name" value="3-IsopropMal_deHydase_ssu"/>
</dbReference>
<dbReference type="EMBL" id="PNIN01000039">
    <property type="protein sequence ID" value="PMP71533.1"/>
    <property type="molecule type" value="Genomic_DNA"/>
</dbReference>
<dbReference type="PANTHER" id="PTHR43345:SF5">
    <property type="entry name" value="3-ISOPROPYLMALATE DEHYDRATASE SMALL SUBUNIT"/>
    <property type="match status" value="1"/>
</dbReference>
<dbReference type="GO" id="GO:0009098">
    <property type="term" value="P:L-leucine biosynthetic process"/>
    <property type="evidence" value="ECO:0007669"/>
    <property type="project" value="UniProtKB-UniPathway"/>
</dbReference>
<evidence type="ECO:0000256" key="2">
    <source>
        <dbReference type="ARBA" id="ARBA00002695"/>
    </source>
</evidence>
<comment type="pathway">
    <text evidence="3">Amino-acid biosynthesis; L-leucine biosynthesis; L-leucine from 3-methyl-2-oxobutanoate: step 2/4.</text>
</comment>
<dbReference type="InterPro" id="IPR000573">
    <property type="entry name" value="AconitaseA/IPMdHydase_ssu_swvl"/>
</dbReference>
<dbReference type="InterPro" id="IPR015928">
    <property type="entry name" value="Aconitase/3IPM_dehydase_swvl"/>
</dbReference>
<dbReference type="Proteomes" id="UP000242881">
    <property type="component" value="Unassembled WGS sequence"/>
</dbReference>
<evidence type="ECO:0000256" key="7">
    <source>
        <dbReference type="ARBA" id="ARBA00022430"/>
    </source>
</evidence>
<dbReference type="Pfam" id="PF00694">
    <property type="entry name" value="Aconitase_C"/>
    <property type="match status" value="1"/>
</dbReference>
<name>A0A2J6WMC1_9BACT</name>
<dbReference type="RefSeq" id="WP_424605936.1">
    <property type="nucleotide sequence ID" value="NZ_JBNAVA010000008.1"/>
</dbReference>
<keyword evidence="9" id="KW-0456">Lyase</keyword>
<evidence type="ECO:0000256" key="3">
    <source>
        <dbReference type="ARBA" id="ARBA00004729"/>
    </source>
</evidence>
<dbReference type="Gene3D" id="3.20.19.10">
    <property type="entry name" value="Aconitase, domain 4"/>
    <property type="match status" value="1"/>
</dbReference>
<feature type="domain" description="Aconitase A/isopropylmalate dehydratase small subunit swivel" evidence="11">
    <location>
        <begin position="8"/>
        <end position="123"/>
    </location>
</feature>
<dbReference type="GO" id="GO:0009316">
    <property type="term" value="C:3-isopropylmalate dehydratase complex"/>
    <property type="evidence" value="ECO:0007669"/>
    <property type="project" value="InterPro"/>
</dbReference>
<keyword evidence="8" id="KW-0028">Amino-acid biosynthesis</keyword>
<accession>A0A2J6WMC1</accession>
<evidence type="ECO:0000256" key="1">
    <source>
        <dbReference type="ARBA" id="ARBA00000491"/>
    </source>
</evidence>
<dbReference type="NCBIfam" id="TIGR00171">
    <property type="entry name" value="leuD"/>
    <property type="match status" value="1"/>
</dbReference>
<protein>
    <recommendedName>
        <fullName evidence="6">3-isopropylmalate dehydratase</fullName>
        <ecNumber evidence="6">4.2.1.33</ecNumber>
    </recommendedName>
</protein>
<gene>
    <name evidence="12" type="primary">leuD</name>
    <name evidence="12" type="ORF">C0187_03885</name>
</gene>
<sequence length="200" mass="22269">MGIDPIKTVKGRIIPIIGDDIDTDRIIPARYLKCVTFDGIGEFAFYDERFENDGTPKNHPMNDPKYKGANIILSGNNFGCGSSREHAPQSIKRAGFQAIIAESFAEIFYGNSLTLGIVCATLPKEKIKEISEIIANNPSIECLIDIENKTLVVGNNTYNIEIKESARKALIDGTYDSLGELLKNMDKIIEFEKGLKYRFV</sequence>
<keyword evidence="10" id="KW-0100">Branched-chain amino acid biosynthesis</keyword>
<comment type="similarity">
    <text evidence="4">Belongs to the LeuD family. LeuD type 1 subfamily.</text>
</comment>
<dbReference type="UniPathway" id="UPA00048">
    <property type="reaction ID" value="UER00071"/>
</dbReference>
<evidence type="ECO:0000256" key="9">
    <source>
        <dbReference type="ARBA" id="ARBA00023239"/>
    </source>
</evidence>
<evidence type="ECO:0000259" key="11">
    <source>
        <dbReference type="Pfam" id="PF00694"/>
    </source>
</evidence>
<organism evidence="12 13">
    <name type="scientific">Calditerrivibrio nitroreducens</name>
    <dbReference type="NCBI Taxonomy" id="477976"/>
    <lineage>
        <taxon>Bacteria</taxon>
        <taxon>Pseudomonadati</taxon>
        <taxon>Deferribacterota</taxon>
        <taxon>Deferribacteres</taxon>
        <taxon>Deferribacterales</taxon>
        <taxon>Calditerrivibrionaceae</taxon>
    </lineage>
</organism>
<evidence type="ECO:0000256" key="4">
    <source>
        <dbReference type="ARBA" id="ARBA00009845"/>
    </source>
</evidence>
<dbReference type="AlphaFoldDB" id="A0A2J6WMC1"/>